<sequence length="164" mass="17931">MKLQVFLGFLFIAKCSAEINFMLANATAEVGSDATIPCTYEATGFEGMVPTLRWYAKKGAARTRLYVFVQDDDTRTFKASGVPRNLSIETDGSLIIPGVNLADNADFSQLICEVDFGAGGSAEGVLDFSVYAFPNTEPVTERFASEFDMSTTLPIPRQFVHFIT</sequence>
<accession>H2YIY1</accession>
<feature type="signal peptide" evidence="7">
    <location>
        <begin position="1"/>
        <end position="17"/>
    </location>
</feature>
<protein>
    <recommendedName>
        <fullName evidence="10">Ig-like domain-containing protein</fullName>
    </recommendedName>
</protein>
<dbReference type="SUPFAM" id="SSF48726">
    <property type="entry name" value="Immunoglobulin"/>
    <property type="match status" value="1"/>
</dbReference>
<feature type="chain" id="PRO_5003578626" description="Ig-like domain-containing protein" evidence="7">
    <location>
        <begin position="18"/>
        <end position="164"/>
    </location>
</feature>
<name>H2YIY1_CIOSA</name>
<keyword evidence="9" id="KW-1185">Reference proteome</keyword>
<evidence type="ECO:0000256" key="5">
    <source>
        <dbReference type="ARBA" id="ARBA00023157"/>
    </source>
</evidence>
<dbReference type="InterPro" id="IPR036179">
    <property type="entry name" value="Ig-like_dom_sf"/>
</dbReference>
<evidence type="ECO:0000256" key="3">
    <source>
        <dbReference type="ARBA" id="ARBA00022737"/>
    </source>
</evidence>
<evidence type="ECO:0000256" key="4">
    <source>
        <dbReference type="ARBA" id="ARBA00023136"/>
    </source>
</evidence>
<evidence type="ECO:0000256" key="1">
    <source>
        <dbReference type="ARBA" id="ARBA00004370"/>
    </source>
</evidence>
<reference evidence="9" key="1">
    <citation type="submission" date="2003-08" db="EMBL/GenBank/DDBJ databases">
        <authorList>
            <person name="Birren B."/>
            <person name="Nusbaum C."/>
            <person name="Abebe A."/>
            <person name="Abouelleil A."/>
            <person name="Adekoya E."/>
            <person name="Ait-zahra M."/>
            <person name="Allen N."/>
            <person name="Allen T."/>
            <person name="An P."/>
            <person name="Anderson M."/>
            <person name="Anderson S."/>
            <person name="Arachchi H."/>
            <person name="Armbruster J."/>
            <person name="Bachantsang P."/>
            <person name="Baldwin J."/>
            <person name="Barry A."/>
            <person name="Bayul T."/>
            <person name="Blitshsteyn B."/>
            <person name="Bloom T."/>
            <person name="Blye J."/>
            <person name="Boguslavskiy L."/>
            <person name="Borowsky M."/>
            <person name="Boukhgalter B."/>
            <person name="Brunache A."/>
            <person name="Butler J."/>
            <person name="Calixte N."/>
            <person name="Calvo S."/>
            <person name="Camarata J."/>
            <person name="Campo K."/>
            <person name="Chang J."/>
            <person name="Cheshatsang Y."/>
            <person name="Citroen M."/>
            <person name="Collymore A."/>
            <person name="Considine T."/>
            <person name="Cook A."/>
            <person name="Cooke P."/>
            <person name="Corum B."/>
            <person name="Cuomo C."/>
            <person name="David R."/>
            <person name="Dawoe T."/>
            <person name="Degray S."/>
            <person name="Dodge S."/>
            <person name="Dooley K."/>
            <person name="Dorje P."/>
            <person name="Dorjee K."/>
            <person name="Dorris L."/>
            <person name="Duffey N."/>
            <person name="Dupes A."/>
            <person name="Elkins T."/>
            <person name="Engels R."/>
            <person name="Erickson J."/>
            <person name="Farina A."/>
            <person name="Faro S."/>
            <person name="Ferreira P."/>
            <person name="Fischer H."/>
            <person name="Fitzgerald M."/>
            <person name="Foley K."/>
            <person name="Gage D."/>
            <person name="Galagan J."/>
            <person name="Gearin G."/>
            <person name="Gnerre S."/>
            <person name="Gnirke A."/>
            <person name="Goyette A."/>
            <person name="Graham J."/>
            <person name="Grandbois E."/>
            <person name="Gyaltsen K."/>
            <person name="Hafez N."/>
            <person name="Hagopian D."/>
            <person name="Hagos B."/>
            <person name="Hall J."/>
            <person name="Hatcher B."/>
            <person name="Heller A."/>
            <person name="Higgins H."/>
            <person name="Honan T."/>
            <person name="Horn A."/>
            <person name="Houde N."/>
            <person name="Hughes L."/>
            <person name="Hulme W."/>
            <person name="Husby E."/>
            <person name="Iliev I."/>
            <person name="Jaffe D."/>
            <person name="Jones C."/>
            <person name="Kamal M."/>
            <person name="Kamat A."/>
            <person name="Kamvysselis M."/>
            <person name="Karlsson E."/>
            <person name="Kells C."/>
            <person name="Kieu A."/>
            <person name="Kisner P."/>
            <person name="Kodira C."/>
            <person name="Kulbokas E."/>
            <person name="Labutti K."/>
            <person name="Lama D."/>
            <person name="Landers T."/>
            <person name="Leger J."/>
            <person name="Levine S."/>
            <person name="Lewis D."/>
            <person name="Lewis T."/>
            <person name="Lindblad-toh K."/>
            <person name="Liu X."/>
            <person name="Lokyitsang T."/>
            <person name="Lokyitsang Y."/>
            <person name="Lucien O."/>
            <person name="Lui A."/>
            <person name="Ma L.J."/>
            <person name="Mabbitt R."/>
            <person name="Macdonald J."/>
            <person name="Maclean C."/>
            <person name="Major J."/>
            <person name="Manning J."/>
            <person name="Marabella R."/>
            <person name="Maru K."/>
            <person name="Matthews C."/>
            <person name="Mauceli E."/>
            <person name="Mccarthy M."/>
            <person name="Mcdonough S."/>
            <person name="Mcghee T."/>
            <person name="Meldrim J."/>
            <person name="Meneus L."/>
            <person name="Mesirov J."/>
            <person name="Mihalev A."/>
            <person name="Mihova T."/>
            <person name="Mikkelsen T."/>
            <person name="Mlenga V."/>
            <person name="Moru K."/>
            <person name="Mozes J."/>
            <person name="Mulrain L."/>
            <person name="Munson G."/>
            <person name="Naylor J."/>
            <person name="Newes C."/>
            <person name="Nguyen C."/>
            <person name="Nguyen N."/>
            <person name="Nguyen T."/>
            <person name="Nicol R."/>
            <person name="Nielsen C."/>
            <person name="Nizzari M."/>
            <person name="Norbu C."/>
            <person name="Norbu N."/>
            <person name="O'donnell P."/>
            <person name="Okoawo O."/>
            <person name="O'leary S."/>
            <person name="Omotosho B."/>
            <person name="O'neill K."/>
            <person name="Osman S."/>
            <person name="Parker S."/>
            <person name="Perrin D."/>
            <person name="Phunkhang P."/>
            <person name="Piqani B."/>
            <person name="Purcell S."/>
            <person name="Rachupka T."/>
            <person name="Ramasamy U."/>
            <person name="Rameau R."/>
            <person name="Ray V."/>
            <person name="Raymond C."/>
            <person name="Retta R."/>
            <person name="Richardson S."/>
            <person name="Rise C."/>
            <person name="Rodriguez J."/>
            <person name="Rogers J."/>
            <person name="Rogov P."/>
            <person name="Rutman M."/>
            <person name="Schupbach R."/>
            <person name="Seaman C."/>
            <person name="Settipalli S."/>
            <person name="Sharpe T."/>
            <person name="Sheridan J."/>
            <person name="Sherpa N."/>
            <person name="Shi J."/>
            <person name="Smirnov S."/>
            <person name="Smith C."/>
            <person name="Sougnez C."/>
            <person name="Spencer B."/>
            <person name="Stalker J."/>
            <person name="Stange-thomann N."/>
            <person name="Stavropoulos S."/>
            <person name="Stetson K."/>
            <person name="Stone C."/>
            <person name="Stone S."/>
            <person name="Stubbs M."/>
            <person name="Talamas J."/>
            <person name="Tchuinga P."/>
            <person name="Tenzing P."/>
            <person name="Tesfaye S."/>
            <person name="Theodore J."/>
            <person name="Thoulutsang Y."/>
            <person name="Topham K."/>
            <person name="Towey S."/>
            <person name="Tsamla T."/>
            <person name="Tsomo N."/>
            <person name="Vallee D."/>
            <person name="Vassiliev H."/>
            <person name="Venkataraman V."/>
            <person name="Vinson J."/>
            <person name="Vo A."/>
            <person name="Wade C."/>
            <person name="Wang S."/>
            <person name="Wangchuk T."/>
            <person name="Wangdi T."/>
            <person name="Whittaker C."/>
            <person name="Wilkinson J."/>
            <person name="Wu Y."/>
            <person name="Wyman D."/>
            <person name="Yadav S."/>
            <person name="Yang S."/>
            <person name="Yang X."/>
            <person name="Yeager S."/>
            <person name="Yee E."/>
            <person name="Young G."/>
            <person name="Zainoun J."/>
            <person name="Zembeck L."/>
            <person name="Zimmer A."/>
            <person name="Zody M."/>
            <person name="Lander E."/>
        </authorList>
    </citation>
    <scope>NUCLEOTIDE SEQUENCE [LARGE SCALE GENOMIC DNA]</scope>
</reference>
<dbReference type="Gene3D" id="2.60.40.10">
    <property type="entry name" value="Immunoglobulins"/>
    <property type="match status" value="1"/>
</dbReference>
<evidence type="ECO:0008006" key="10">
    <source>
        <dbReference type="Google" id="ProtNLM"/>
    </source>
</evidence>
<dbReference type="InParanoid" id="H2YIY1"/>
<reference evidence="8" key="2">
    <citation type="submission" date="2025-08" db="UniProtKB">
        <authorList>
            <consortium name="Ensembl"/>
        </authorList>
    </citation>
    <scope>IDENTIFICATION</scope>
</reference>
<dbReference type="GO" id="GO:0016020">
    <property type="term" value="C:membrane"/>
    <property type="evidence" value="ECO:0007669"/>
    <property type="project" value="UniProtKB-SubCell"/>
</dbReference>
<dbReference type="InterPro" id="IPR051427">
    <property type="entry name" value="Nectin/Nectin-like"/>
</dbReference>
<proteinExistence type="predicted"/>
<dbReference type="PANTHER" id="PTHR23277">
    <property type="entry name" value="NECTIN-RELATED"/>
    <property type="match status" value="1"/>
</dbReference>
<dbReference type="GO" id="GO:0007157">
    <property type="term" value="P:heterophilic cell-cell adhesion via plasma membrane cell adhesion molecules"/>
    <property type="evidence" value="ECO:0007669"/>
    <property type="project" value="TreeGrafter"/>
</dbReference>
<reference evidence="8" key="3">
    <citation type="submission" date="2025-09" db="UniProtKB">
        <authorList>
            <consortium name="Ensembl"/>
        </authorList>
    </citation>
    <scope>IDENTIFICATION</scope>
</reference>
<dbReference type="Ensembl" id="ENSCSAVT00000005351.1">
    <property type="protein sequence ID" value="ENSCSAVP00000005280.1"/>
    <property type="gene ID" value="ENSCSAVG00000003150.1"/>
</dbReference>
<evidence type="ECO:0000256" key="2">
    <source>
        <dbReference type="ARBA" id="ARBA00022729"/>
    </source>
</evidence>
<dbReference type="GO" id="GO:0005912">
    <property type="term" value="C:adherens junction"/>
    <property type="evidence" value="ECO:0007669"/>
    <property type="project" value="TreeGrafter"/>
</dbReference>
<keyword evidence="5" id="KW-1015">Disulfide bond</keyword>
<evidence type="ECO:0000256" key="6">
    <source>
        <dbReference type="ARBA" id="ARBA00023180"/>
    </source>
</evidence>
<dbReference type="HOGENOM" id="CLU_1618418_0_0_1"/>
<keyword evidence="4" id="KW-0472">Membrane</keyword>
<dbReference type="PANTHER" id="PTHR23277:SF108">
    <property type="entry name" value="FASCICLIN-3"/>
    <property type="match status" value="1"/>
</dbReference>
<evidence type="ECO:0000313" key="8">
    <source>
        <dbReference type="Ensembl" id="ENSCSAVP00000005280.1"/>
    </source>
</evidence>
<dbReference type="Proteomes" id="UP000007875">
    <property type="component" value="Unassembled WGS sequence"/>
</dbReference>
<keyword evidence="2 7" id="KW-0732">Signal</keyword>
<evidence type="ECO:0000313" key="9">
    <source>
        <dbReference type="Proteomes" id="UP000007875"/>
    </source>
</evidence>
<evidence type="ECO:0000256" key="7">
    <source>
        <dbReference type="SAM" id="SignalP"/>
    </source>
</evidence>
<organism evidence="8 9">
    <name type="scientific">Ciona savignyi</name>
    <name type="common">Pacific transparent sea squirt</name>
    <dbReference type="NCBI Taxonomy" id="51511"/>
    <lineage>
        <taxon>Eukaryota</taxon>
        <taxon>Metazoa</taxon>
        <taxon>Chordata</taxon>
        <taxon>Tunicata</taxon>
        <taxon>Ascidiacea</taxon>
        <taxon>Phlebobranchia</taxon>
        <taxon>Cionidae</taxon>
        <taxon>Ciona</taxon>
    </lineage>
</organism>
<keyword evidence="3" id="KW-0677">Repeat</keyword>
<dbReference type="AlphaFoldDB" id="H2YIY1"/>
<dbReference type="InterPro" id="IPR013783">
    <property type="entry name" value="Ig-like_fold"/>
</dbReference>
<keyword evidence="6" id="KW-0325">Glycoprotein</keyword>
<dbReference type="GO" id="GO:0007156">
    <property type="term" value="P:homophilic cell adhesion via plasma membrane adhesion molecules"/>
    <property type="evidence" value="ECO:0007669"/>
    <property type="project" value="TreeGrafter"/>
</dbReference>
<comment type="subcellular location">
    <subcellularLocation>
        <location evidence="1">Membrane</location>
    </subcellularLocation>
</comment>